<accession>M2ZS40</accession>
<evidence type="ECO:0008006" key="4">
    <source>
        <dbReference type="Google" id="ProtNLM"/>
    </source>
</evidence>
<comment type="caution">
    <text evidence="2">The sequence shown here is derived from an EMBL/GenBank/DDBJ whole genome shotgun (WGS) entry which is preliminary data.</text>
</comment>
<evidence type="ECO:0000256" key="1">
    <source>
        <dbReference type="SAM" id="SignalP"/>
    </source>
</evidence>
<dbReference type="Proteomes" id="UP000011744">
    <property type="component" value="Unassembled WGS sequence"/>
</dbReference>
<evidence type="ECO:0000313" key="3">
    <source>
        <dbReference type="Proteomes" id="UP000011744"/>
    </source>
</evidence>
<feature type="signal peptide" evidence="1">
    <location>
        <begin position="1"/>
        <end position="34"/>
    </location>
</feature>
<name>M2ZS40_9PROT</name>
<dbReference type="PROSITE" id="PS51318">
    <property type="entry name" value="TAT"/>
    <property type="match status" value="1"/>
</dbReference>
<dbReference type="OrthoDB" id="369729at2"/>
<dbReference type="InterPro" id="IPR006311">
    <property type="entry name" value="TAT_signal"/>
</dbReference>
<evidence type="ECO:0000313" key="2">
    <source>
        <dbReference type="EMBL" id="EME70157.1"/>
    </source>
</evidence>
<dbReference type="STRING" id="1244869.H261_09492"/>
<sequence length="215" mass="22178">MCTCGKPDSTRRRLLTGMAALAAFGKLRPASAMAPSGGSLRQSTGDVMINGKPAAAGSAVVSGDTVAAGPGGTAVFTLGDDAFLLRAGGAVTVSDRPAGREINLESGRLLSVFGPKTVTLKTPLANVGIRGTAVYLESHPAATNICVCYGHAVMSPNAAPGRAEEVRTRHHDAPRRVFAAGRDPVMEPYMVTDHADEELVMLEALQGRVPPFAGK</sequence>
<reference evidence="2 3" key="1">
    <citation type="journal article" date="2014" name="Genome Announc.">
        <title>Draft Genome Sequence of Magnetospirillum sp. Strain SO-1, a Freshwater Magnetotactic Bacterium Isolated from the Ol'khovka River, Russia.</title>
        <authorList>
            <person name="Grouzdev D.S."/>
            <person name="Dziuba M.V."/>
            <person name="Sukhacheva M.S."/>
            <person name="Mardanov A.V."/>
            <person name="Beletskiy A.V."/>
            <person name="Kuznetsov B.B."/>
            <person name="Skryabin K.G."/>
        </authorList>
    </citation>
    <scope>NUCLEOTIDE SEQUENCE [LARGE SCALE GENOMIC DNA]</scope>
    <source>
        <strain evidence="2 3">SO-1</strain>
    </source>
</reference>
<dbReference type="PATRIC" id="fig|1244869.3.peg.1919"/>
<keyword evidence="3" id="KW-1185">Reference proteome</keyword>
<keyword evidence="1" id="KW-0732">Signal</keyword>
<gene>
    <name evidence="2" type="ORF">H261_09492</name>
</gene>
<dbReference type="AlphaFoldDB" id="M2ZS40"/>
<dbReference type="RefSeq" id="WP_008616795.1">
    <property type="nucleotide sequence ID" value="NZ_AONQ01000021.1"/>
</dbReference>
<proteinExistence type="predicted"/>
<dbReference type="EMBL" id="AONQ01000021">
    <property type="protein sequence ID" value="EME70157.1"/>
    <property type="molecule type" value="Genomic_DNA"/>
</dbReference>
<organism evidence="2 3">
    <name type="scientific">Paramagnetospirillum caucaseum</name>
    <dbReference type="NCBI Taxonomy" id="1244869"/>
    <lineage>
        <taxon>Bacteria</taxon>
        <taxon>Pseudomonadati</taxon>
        <taxon>Pseudomonadota</taxon>
        <taxon>Alphaproteobacteria</taxon>
        <taxon>Rhodospirillales</taxon>
        <taxon>Magnetospirillaceae</taxon>
        <taxon>Paramagnetospirillum</taxon>
    </lineage>
</organism>
<protein>
    <recommendedName>
        <fullName evidence="4">FecR protein domain-containing protein</fullName>
    </recommendedName>
</protein>
<feature type="chain" id="PRO_5004030746" description="FecR protein domain-containing protein" evidence="1">
    <location>
        <begin position="35"/>
        <end position="215"/>
    </location>
</feature>
<dbReference type="eggNOG" id="ENOG50322HU">
    <property type="taxonomic scope" value="Bacteria"/>
</dbReference>